<dbReference type="EnsemblMetazoa" id="PPAI003889-RA">
    <property type="protein sequence ID" value="PPAI003889-PA"/>
    <property type="gene ID" value="PPAI003889"/>
</dbReference>
<dbReference type="Proteomes" id="UP000092462">
    <property type="component" value="Unassembled WGS sequence"/>
</dbReference>
<dbReference type="VEuPathDB" id="VectorBase:PPAPM1_005345"/>
<dbReference type="EMBL" id="AJVK01027528">
    <property type="status" value="NOT_ANNOTATED_CDS"/>
    <property type="molecule type" value="Genomic_DNA"/>
</dbReference>
<feature type="compositionally biased region" description="Basic and acidic residues" evidence="1">
    <location>
        <begin position="318"/>
        <end position="329"/>
    </location>
</feature>
<dbReference type="EMBL" id="AJVK01027529">
    <property type="status" value="NOT_ANNOTATED_CDS"/>
    <property type="molecule type" value="Genomic_DNA"/>
</dbReference>
<feature type="compositionally biased region" description="Low complexity" evidence="1">
    <location>
        <begin position="50"/>
        <end position="61"/>
    </location>
</feature>
<reference evidence="2" key="1">
    <citation type="submission" date="2022-08" db="UniProtKB">
        <authorList>
            <consortium name="EnsemblMetazoa"/>
        </authorList>
    </citation>
    <scope>IDENTIFICATION</scope>
    <source>
        <strain evidence="2">Israel</strain>
    </source>
</reference>
<accession>A0A1B0D8L6</accession>
<organism evidence="2 3">
    <name type="scientific">Phlebotomus papatasi</name>
    <name type="common">Sandfly</name>
    <dbReference type="NCBI Taxonomy" id="29031"/>
    <lineage>
        <taxon>Eukaryota</taxon>
        <taxon>Metazoa</taxon>
        <taxon>Ecdysozoa</taxon>
        <taxon>Arthropoda</taxon>
        <taxon>Hexapoda</taxon>
        <taxon>Insecta</taxon>
        <taxon>Pterygota</taxon>
        <taxon>Neoptera</taxon>
        <taxon>Endopterygota</taxon>
        <taxon>Diptera</taxon>
        <taxon>Nematocera</taxon>
        <taxon>Psychodoidea</taxon>
        <taxon>Psychodidae</taxon>
        <taxon>Phlebotomus</taxon>
        <taxon>Phlebotomus</taxon>
    </lineage>
</organism>
<feature type="compositionally biased region" description="Low complexity" evidence="1">
    <location>
        <begin position="179"/>
        <end position="195"/>
    </location>
</feature>
<protein>
    <submittedName>
        <fullName evidence="2">Uncharacterized protein</fullName>
    </submittedName>
</protein>
<feature type="region of interest" description="Disordered" evidence="1">
    <location>
        <begin position="1"/>
        <end position="145"/>
    </location>
</feature>
<evidence type="ECO:0000256" key="1">
    <source>
        <dbReference type="SAM" id="MobiDB-lite"/>
    </source>
</evidence>
<feature type="region of interest" description="Disordered" evidence="1">
    <location>
        <begin position="168"/>
        <end position="219"/>
    </location>
</feature>
<feature type="compositionally biased region" description="Polar residues" evidence="1">
    <location>
        <begin position="62"/>
        <end position="79"/>
    </location>
</feature>
<dbReference type="AlphaFoldDB" id="A0A1B0D8L6"/>
<feature type="compositionally biased region" description="Polar residues" evidence="1">
    <location>
        <begin position="282"/>
        <end position="295"/>
    </location>
</feature>
<evidence type="ECO:0000313" key="3">
    <source>
        <dbReference type="Proteomes" id="UP000092462"/>
    </source>
</evidence>
<evidence type="ECO:0000313" key="2">
    <source>
        <dbReference type="EnsemblMetazoa" id="PPAI003889-PA"/>
    </source>
</evidence>
<proteinExistence type="predicted"/>
<name>A0A1B0D8L6_PHLPP</name>
<feature type="region of interest" description="Disordered" evidence="1">
    <location>
        <begin position="282"/>
        <end position="340"/>
    </location>
</feature>
<feature type="compositionally biased region" description="Polar residues" evidence="1">
    <location>
        <begin position="196"/>
        <end position="208"/>
    </location>
</feature>
<sequence>MVKKGTKKKTKWHSLPMEETSGATPVTVGNHRDQTFVDKPFSAWRLNTKSSSTSSQTSTQSNGDNSTKIPSETSNNSHVNGYHQPVDHPTRPPSHRRRNYQNSYHGGGRHYGQRVSSSTNYRNSYSGQSTNNRENSKLTFNEDEYTRITTPRQDVLFKKGYLSRPKRFTPFNNAPISDPATTPSSSGSGAVSVTSMDDSATPSTQSVTPEHCHSTSEPSDGDYPFMYPGFFDQNGILYVNPYTTFDPYGNGQMLMMPYAVNNLGSMDMYNTPLKPYDAPCSSIDSQITSPGSASPHNEESPEGTPPIAEESTDEAVDDENKSEISHLKPDSTNFYPQSIPPIPPLYHPPTTFFYTPYIIGSQMKK</sequence>
<feature type="compositionally biased region" description="Basic residues" evidence="1">
    <location>
        <begin position="1"/>
        <end position="12"/>
    </location>
</feature>
<dbReference type="VEuPathDB" id="VectorBase:PPAI003889"/>
<dbReference type="EMBL" id="AJVK01027530">
    <property type="status" value="NOT_ANNOTATED_CDS"/>
    <property type="molecule type" value="Genomic_DNA"/>
</dbReference>
<feature type="compositionally biased region" description="Polar residues" evidence="1">
    <location>
        <begin position="114"/>
        <end position="139"/>
    </location>
</feature>
<keyword evidence="3" id="KW-1185">Reference proteome</keyword>